<comment type="caution">
    <text evidence="5">The sequence shown here is derived from an EMBL/GenBank/DDBJ whole genome shotgun (WGS) entry which is preliminary data.</text>
</comment>
<name>A0A0W8I1M2_9MICO</name>
<dbReference type="EMBL" id="LQBL01000032">
    <property type="protein sequence ID" value="KUG51500.1"/>
    <property type="molecule type" value="Genomic_DNA"/>
</dbReference>
<dbReference type="GO" id="GO:0016747">
    <property type="term" value="F:acyltransferase activity, transferring groups other than amino-acyl groups"/>
    <property type="evidence" value="ECO:0007669"/>
    <property type="project" value="InterPro"/>
</dbReference>
<dbReference type="GO" id="GO:0032259">
    <property type="term" value="P:methylation"/>
    <property type="evidence" value="ECO:0007669"/>
    <property type="project" value="UniProtKB-KW"/>
</dbReference>
<dbReference type="InterPro" id="IPR041698">
    <property type="entry name" value="Methyltransf_25"/>
</dbReference>
<dbReference type="RefSeq" id="WP_058892396.1">
    <property type="nucleotide sequence ID" value="NZ_LQBL01000032.1"/>
</dbReference>
<dbReference type="CDD" id="cd02440">
    <property type="entry name" value="AdoMet_MTases"/>
    <property type="match status" value="1"/>
</dbReference>
<dbReference type="GO" id="GO:0008168">
    <property type="term" value="F:methyltransferase activity"/>
    <property type="evidence" value="ECO:0007669"/>
    <property type="project" value="UniProtKB-KW"/>
</dbReference>
<accession>A0A0W8I1M2</accession>
<sequence>MGFTLRDYAERDEASWLRCRALSFLGSSYHDDVLRRRTVFAGDSVQLVAVAPKPEGMTTPGPDEVVGILDVELWEDAGQPVATIDTVAVHPDHQRQGIAGSLLATALGRLSGHGLAWVDAYTREDPGAGAWYAAQGFVVDSTYLHVYRGGGEGVQDAHGDDGFAAPYGLGAPVTAFFHGPDEDPDRWRARFARVHQCRRYLRRLDVTAWPEDPRLAALYDVENPGTLDHDDVRALARRVGARRVTDVGCGTGTLALALARDGHEVLGLEPAAASLDVARGKPGAETVTWLHGYADLLPSDAADLVVMTAHVAQYLIGDEEWDDALAAIHRHLAPGGHLTFDSRNPAARGWEEWTAGATRTTYPHPEGGEVTTWVEVDRVEQIPGEVGGEPRGPVVTHVGHTVLAGEHLAYPESLRFRTRCELEETLTRAGFAVVEVAGDWDGSPAGPASAEHIVLARRAAQARGVSTAPP</sequence>
<protein>
    <recommendedName>
        <fullName evidence="4">N-acetyltransferase domain-containing protein</fullName>
    </recommendedName>
</protein>
<keyword evidence="6" id="KW-1185">Reference proteome</keyword>
<evidence type="ECO:0000313" key="6">
    <source>
        <dbReference type="Proteomes" id="UP000054837"/>
    </source>
</evidence>
<keyword evidence="1" id="KW-0489">Methyltransferase</keyword>
<dbReference type="STRING" id="767452.AVL62_09175"/>
<dbReference type="SUPFAM" id="SSF55729">
    <property type="entry name" value="Acyl-CoA N-acyltransferases (Nat)"/>
    <property type="match status" value="1"/>
</dbReference>
<dbReference type="PROSITE" id="PS51186">
    <property type="entry name" value="GNAT"/>
    <property type="match status" value="1"/>
</dbReference>
<dbReference type="Gene3D" id="3.40.630.30">
    <property type="match status" value="1"/>
</dbReference>
<evidence type="ECO:0000259" key="4">
    <source>
        <dbReference type="PROSITE" id="PS51186"/>
    </source>
</evidence>
<keyword evidence="2" id="KW-0808">Transferase</keyword>
<dbReference type="Proteomes" id="UP000054837">
    <property type="component" value="Unassembled WGS sequence"/>
</dbReference>
<dbReference type="InterPro" id="IPR029063">
    <property type="entry name" value="SAM-dependent_MTases_sf"/>
</dbReference>
<keyword evidence="3" id="KW-0949">S-adenosyl-L-methionine</keyword>
<feature type="domain" description="N-acetyltransferase" evidence="4">
    <location>
        <begin position="3"/>
        <end position="161"/>
    </location>
</feature>
<proteinExistence type="predicted"/>
<evidence type="ECO:0000256" key="3">
    <source>
        <dbReference type="ARBA" id="ARBA00022691"/>
    </source>
</evidence>
<evidence type="ECO:0000256" key="2">
    <source>
        <dbReference type="ARBA" id="ARBA00022679"/>
    </source>
</evidence>
<gene>
    <name evidence="5" type="ORF">AVL62_09175</name>
</gene>
<dbReference type="Pfam" id="PF13508">
    <property type="entry name" value="Acetyltransf_7"/>
    <property type="match status" value="1"/>
</dbReference>
<dbReference type="SUPFAM" id="SSF53335">
    <property type="entry name" value="S-adenosyl-L-methionine-dependent methyltransferases"/>
    <property type="match status" value="1"/>
</dbReference>
<dbReference type="PANTHER" id="PTHR43464">
    <property type="entry name" value="METHYLTRANSFERASE"/>
    <property type="match status" value="1"/>
</dbReference>
<dbReference type="Pfam" id="PF13649">
    <property type="entry name" value="Methyltransf_25"/>
    <property type="match status" value="1"/>
</dbReference>
<organism evidence="5 6">
    <name type="scientific">Serinicoccus chungangensis</name>
    <dbReference type="NCBI Taxonomy" id="767452"/>
    <lineage>
        <taxon>Bacteria</taxon>
        <taxon>Bacillati</taxon>
        <taxon>Actinomycetota</taxon>
        <taxon>Actinomycetes</taxon>
        <taxon>Micrococcales</taxon>
        <taxon>Ornithinimicrobiaceae</taxon>
        <taxon>Serinicoccus</taxon>
    </lineage>
</organism>
<evidence type="ECO:0000256" key="1">
    <source>
        <dbReference type="ARBA" id="ARBA00022603"/>
    </source>
</evidence>
<dbReference type="Gene3D" id="3.40.50.150">
    <property type="entry name" value="Vaccinia Virus protein VP39"/>
    <property type="match status" value="1"/>
</dbReference>
<dbReference type="AlphaFoldDB" id="A0A0W8I1M2"/>
<reference evidence="5 6" key="1">
    <citation type="submission" date="2015-12" db="EMBL/GenBank/DDBJ databases">
        <title>Serinicoccus chungangenesis strain CD08_5 genome sequencing and assembly.</title>
        <authorList>
            <person name="Chander A.M."/>
            <person name="Kaur G."/>
            <person name="Nair G.R."/>
            <person name="Dhawan D.K."/>
            <person name="Kochhar R.K."/>
            <person name="Mayilraj S."/>
            <person name="Bhadada S.K."/>
        </authorList>
    </citation>
    <scope>NUCLEOTIDE SEQUENCE [LARGE SCALE GENOMIC DNA]</scope>
    <source>
        <strain evidence="5 6">CD08_5</strain>
    </source>
</reference>
<dbReference type="InterPro" id="IPR000182">
    <property type="entry name" value="GNAT_dom"/>
</dbReference>
<evidence type="ECO:0000313" key="5">
    <source>
        <dbReference type="EMBL" id="KUG51500.1"/>
    </source>
</evidence>
<dbReference type="CDD" id="cd04301">
    <property type="entry name" value="NAT_SF"/>
    <property type="match status" value="1"/>
</dbReference>
<dbReference type="InterPro" id="IPR016181">
    <property type="entry name" value="Acyl_CoA_acyltransferase"/>
</dbReference>
<dbReference type="PANTHER" id="PTHR43464:SF19">
    <property type="entry name" value="UBIQUINONE BIOSYNTHESIS O-METHYLTRANSFERASE, MITOCHONDRIAL"/>
    <property type="match status" value="1"/>
</dbReference>